<dbReference type="InParanoid" id="B7Q431"/>
<feature type="region of interest" description="Disordered" evidence="1">
    <location>
        <begin position="120"/>
        <end position="142"/>
    </location>
</feature>
<feature type="compositionally biased region" description="Polar residues" evidence="1">
    <location>
        <begin position="87"/>
        <end position="98"/>
    </location>
</feature>
<dbReference type="EMBL" id="ABJB010567546">
    <property type="status" value="NOT_ANNOTATED_CDS"/>
    <property type="molecule type" value="Genomic_DNA"/>
</dbReference>
<protein>
    <submittedName>
        <fullName evidence="3 4">Uncharacterized protein</fullName>
    </submittedName>
</protein>
<evidence type="ECO:0000313" key="5">
    <source>
        <dbReference type="Proteomes" id="UP000001555"/>
    </source>
</evidence>
<evidence type="ECO:0000313" key="3">
    <source>
        <dbReference type="EMBL" id="EEC13606.1"/>
    </source>
</evidence>
<dbReference type="VEuPathDB" id="VectorBase:ISCP_002259"/>
<feature type="compositionally biased region" description="Polar residues" evidence="1">
    <location>
        <begin position="62"/>
        <end position="72"/>
    </location>
</feature>
<dbReference type="VEuPathDB" id="VectorBase:ISCI011091"/>
<organism>
    <name type="scientific">Ixodes scapularis</name>
    <name type="common">Black-legged tick</name>
    <name type="synonym">Deer tick</name>
    <dbReference type="NCBI Taxonomy" id="6945"/>
    <lineage>
        <taxon>Eukaryota</taxon>
        <taxon>Metazoa</taxon>
        <taxon>Ecdysozoa</taxon>
        <taxon>Arthropoda</taxon>
        <taxon>Chelicerata</taxon>
        <taxon>Arachnida</taxon>
        <taxon>Acari</taxon>
        <taxon>Parasitiformes</taxon>
        <taxon>Ixodida</taxon>
        <taxon>Ixodoidea</taxon>
        <taxon>Ixodidae</taxon>
        <taxon>Ixodinae</taxon>
        <taxon>Ixodes</taxon>
    </lineage>
</organism>
<feature type="chain" id="PRO_5014568227" evidence="2">
    <location>
        <begin position="22"/>
        <end position="257"/>
    </location>
</feature>
<proteinExistence type="predicted"/>
<keyword evidence="2" id="KW-0732">Signal</keyword>
<dbReference type="PaxDb" id="6945-B7Q431"/>
<feature type="region of interest" description="Disordered" evidence="1">
    <location>
        <begin position="162"/>
        <end position="201"/>
    </location>
</feature>
<keyword evidence="5" id="KW-1185">Reference proteome</keyword>
<sequence>MLSPGAVLALLTAALLNSVQAGGYQRPPWQQTSSSPPNAVGIEPKLTKAFVVHVPIPAQYTVASGGNHQTRPNGPMPAPPVPFRSAAPQQVSPKSQQPAELDQQHELKKLVILLRIPQEQPLQSLDKSPQPPTPPDKTSYNLQVDKQLPIILIALDKPLPPHAKVQSQNYQQQHNYQQHSQEHNQHHQNHHRQQDVEEKSWRSVAPSLAWSAASPQQRNWQYQDPLPYHQPRSPSASQAHYYVQRKDGFTDRFTVHY</sequence>
<feature type="region of interest" description="Disordered" evidence="1">
    <location>
        <begin position="62"/>
        <end position="101"/>
    </location>
</feature>
<dbReference type="AlphaFoldDB" id="B7Q431"/>
<dbReference type="VEuPathDB" id="VectorBase:ISCW011091"/>
<dbReference type="EMBL" id="DS853260">
    <property type="protein sequence ID" value="EEC13606.1"/>
    <property type="molecule type" value="Genomic_DNA"/>
</dbReference>
<dbReference type="HOGENOM" id="CLU_1082908_0_0_1"/>
<name>B7Q431_IXOSC</name>
<evidence type="ECO:0000256" key="2">
    <source>
        <dbReference type="SAM" id="SignalP"/>
    </source>
</evidence>
<reference evidence="4" key="2">
    <citation type="submission" date="2020-05" db="UniProtKB">
        <authorList>
            <consortium name="EnsemblMetazoa"/>
        </authorList>
    </citation>
    <scope>IDENTIFICATION</scope>
    <source>
        <strain evidence="4">wikel</strain>
    </source>
</reference>
<dbReference type="OrthoDB" id="6497121at2759"/>
<evidence type="ECO:0000313" key="4">
    <source>
        <dbReference type="EnsemblMetazoa" id="ISCW011091-PA"/>
    </source>
</evidence>
<reference evidence="3 5" key="1">
    <citation type="submission" date="2008-03" db="EMBL/GenBank/DDBJ databases">
        <title>Annotation of Ixodes scapularis.</title>
        <authorList>
            <consortium name="Ixodes scapularis Genome Project Consortium"/>
            <person name="Caler E."/>
            <person name="Hannick L.I."/>
            <person name="Bidwell S."/>
            <person name="Joardar V."/>
            <person name="Thiagarajan M."/>
            <person name="Amedeo P."/>
            <person name="Galinsky K.J."/>
            <person name="Schobel S."/>
            <person name="Inman J."/>
            <person name="Hostetler J."/>
            <person name="Miller J."/>
            <person name="Hammond M."/>
            <person name="Megy K."/>
            <person name="Lawson D."/>
            <person name="Kodira C."/>
            <person name="Sutton G."/>
            <person name="Meyer J."/>
            <person name="Hill C.A."/>
            <person name="Birren B."/>
            <person name="Nene V."/>
            <person name="Collins F."/>
            <person name="Alarcon-Chaidez F."/>
            <person name="Wikel S."/>
            <person name="Strausberg R."/>
        </authorList>
    </citation>
    <scope>NUCLEOTIDE SEQUENCE [LARGE SCALE GENOMIC DNA]</scope>
    <source>
        <strain evidence="5">Wikel</strain>
        <strain evidence="3">Wikel colony</strain>
    </source>
</reference>
<feature type="signal peptide" evidence="2">
    <location>
        <begin position="1"/>
        <end position="21"/>
    </location>
</feature>
<dbReference type="EnsemblMetazoa" id="ISCW011091-RA">
    <property type="protein sequence ID" value="ISCW011091-PA"/>
    <property type="gene ID" value="ISCW011091"/>
</dbReference>
<dbReference type="Proteomes" id="UP000001555">
    <property type="component" value="Unassembled WGS sequence"/>
</dbReference>
<feature type="compositionally biased region" description="Basic and acidic residues" evidence="1">
    <location>
        <begin position="192"/>
        <end position="201"/>
    </location>
</feature>
<feature type="compositionally biased region" description="Low complexity" evidence="1">
    <location>
        <begin position="166"/>
        <end position="179"/>
    </location>
</feature>
<accession>B7Q431</accession>
<gene>
    <name evidence="3" type="ORF">IscW_ISCW011091</name>
</gene>
<evidence type="ECO:0000256" key="1">
    <source>
        <dbReference type="SAM" id="MobiDB-lite"/>
    </source>
</evidence>